<protein>
    <submittedName>
        <fullName evidence="2">Uncharacterized protein</fullName>
    </submittedName>
</protein>
<keyword evidence="1" id="KW-1133">Transmembrane helix</keyword>
<organism evidence="2 3">
    <name type="scientific">Alteromonas macleodii</name>
    <name type="common">Pseudoalteromonas macleodii</name>
    <dbReference type="NCBI Taxonomy" id="28108"/>
    <lineage>
        <taxon>Bacteria</taxon>
        <taxon>Pseudomonadati</taxon>
        <taxon>Pseudomonadota</taxon>
        <taxon>Gammaproteobacteria</taxon>
        <taxon>Alteromonadales</taxon>
        <taxon>Alteromonadaceae</taxon>
        <taxon>Alteromonas/Salinimonas group</taxon>
        <taxon>Alteromonas</taxon>
    </lineage>
</organism>
<sequence>MSLAFHIEQLILSKSKNAKLYEGDFPYQNNDTGEIIQVHRTFYALSLAHAERLSNKVKNMEHYKLERGNWKYAFGIKHDQSSGRVLKFAQRISGTRNLKTNFSKGLNAGGLPLFAFTRHSYAIVLSAIKGDKTDVSPQSLTSVEKEFVKKKMLVIFGLALTLFTLTVTYGIRLIINNNTISLSGYGVLTTLALSLLFIVSSFKTYKEYDNVGK</sequence>
<proteinExistence type="predicted"/>
<reference evidence="2 3" key="1">
    <citation type="submission" date="2016-09" db="EMBL/GenBank/DDBJ databases">
        <title>Draft Genome Sequence of four Alteromonas macleodii strains isolated from copper coupons and grown long-term at elevated copper levels.</title>
        <authorList>
            <person name="Cusick K."/>
            <person name="Dale J."/>
            <person name="Little B."/>
            <person name="Biffinger J."/>
        </authorList>
    </citation>
    <scope>NUCLEOTIDE SEQUENCE [LARGE SCALE GENOMIC DNA]</scope>
    <source>
        <strain evidence="2 3">KCP01</strain>
    </source>
</reference>
<keyword evidence="3" id="KW-1185">Reference proteome</keyword>
<keyword evidence="1" id="KW-0472">Membrane</keyword>
<accession>A0AB36FLH8</accession>
<dbReference type="Proteomes" id="UP000095392">
    <property type="component" value="Unassembled WGS sequence"/>
</dbReference>
<evidence type="ECO:0000313" key="3">
    <source>
        <dbReference type="Proteomes" id="UP000095392"/>
    </source>
</evidence>
<dbReference type="AlphaFoldDB" id="A0AB36FLH8"/>
<name>A0AB36FLH8_ALTMA</name>
<evidence type="ECO:0000256" key="1">
    <source>
        <dbReference type="SAM" id="Phobius"/>
    </source>
</evidence>
<dbReference type="RefSeq" id="WP_069945437.1">
    <property type="nucleotide sequence ID" value="NZ_JBLMJO010000002.1"/>
</dbReference>
<evidence type="ECO:0000313" key="2">
    <source>
        <dbReference type="EMBL" id="OES23879.1"/>
    </source>
</evidence>
<gene>
    <name evidence="2" type="ORF">BFV95_4964</name>
</gene>
<dbReference type="EMBL" id="MIPY01000076">
    <property type="protein sequence ID" value="OES23879.1"/>
    <property type="molecule type" value="Genomic_DNA"/>
</dbReference>
<feature type="transmembrane region" description="Helical" evidence="1">
    <location>
        <begin position="153"/>
        <end position="174"/>
    </location>
</feature>
<keyword evidence="1" id="KW-0812">Transmembrane</keyword>
<comment type="caution">
    <text evidence="2">The sequence shown here is derived from an EMBL/GenBank/DDBJ whole genome shotgun (WGS) entry which is preliminary data.</text>
</comment>
<feature type="transmembrane region" description="Helical" evidence="1">
    <location>
        <begin position="180"/>
        <end position="199"/>
    </location>
</feature>